<dbReference type="PIRSF" id="PIRSF001435">
    <property type="entry name" value="Nth"/>
    <property type="match status" value="1"/>
</dbReference>
<dbReference type="HAMAP" id="MF_00942">
    <property type="entry name" value="Nth"/>
    <property type="match status" value="1"/>
</dbReference>
<dbReference type="Gene3D" id="1.10.340.30">
    <property type="entry name" value="Hypothetical protein, domain 2"/>
    <property type="match status" value="1"/>
</dbReference>
<keyword evidence="12" id="KW-0255">Endonuclease</keyword>
<proteinExistence type="inferred from homology"/>
<keyword evidence="4 10" id="KW-0227">DNA damage</keyword>
<dbReference type="Pfam" id="PF00730">
    <property type="entry name" value="HhH-GPD"/>
    <property type="match status" value="1"/>
</dbReference>
<dbReference type="InterPro" id="IPR003651">
    <property type="entry name" value="Endonuclease3_FeS-loop_motif"/>
</dbReference>
<organism evidence="12 13">
    <name type="scientific">Helicobacter muridarum</name>
    <dbReference type="NCBI Taxonomy" id="216"/>
    <lineage>
        <taxon>Bacteria</taxon>
        <taxon>Pseudomonadati</taxon>
        <taxon>Campylobacterota</taxon>
        <taxon>Epsilonproteobacteria</taxon>
        <taxon>Campylobacterales</taxon>
        <taxon>Helicobacteraceae</taxon>
        <taxon>Helicobacter</taxon>
    </lineage>
</organism>
<evidence type="ECO:0000256" key="6">
    <source>
        <dbReference type="ARBA" id="ARBA00023004"/>
    </source>
</evidence>
<feature type="binding site" evidence="10">
    <location>
        <position position="220"/>
    </location>
    <ligand>
        <name>[4Fe-4S] cluster</name>
        <dbReference type="ChEBI" id="CHEBI:49883"/>
    </ligand>
</feature>
<evidence type="ECO:0000259" key="11">
    <source>
        <dbReference type="SMART" id="SM00478"/>
    </source>
</evidence>
<dbReference type="PROSITE" id="PS00764">
    <property type="entry name" value="ENDONUCLEASE_III_1"/>
    <property type="match status" value="1"/>
</dbReference>
<dbReference type="Pfam" id="PF10576">
    <property type="entry name" value="EndIII_4Fe-2S"/>
    <property type="match status" value="1"/>
</dbReference>
<keyword evidence="2 10" id="KW-0004">4Fe-4S</keyword>
<dbReference type="GO" id="GO:0003677">
    <property type="term" value="F:DNA binding"/>
    <property type="evidence" value="ECO:0007669"/>
    <property type="project" value="UniProtKB-UniRule"/>
</dbReference>
<keyword evidence="10" id="KW-0456">Lyase</keyword>
<evidence type="ECO:0000256" key="5">
    <source>
        <dbReference type="ARBA" id="ARBA00022801"/>
    </source>
</evidence>
<keyword evidence="9 10" id="KW-0326">Glycosidase</keyword>
<dbReference type="InterPro" id="IPR004035">
    <property type="entry name" value="Endouclease-III_FeS-bd_BS"/>
</dbReference>
<keyword evidence="6 10" id="KW-0408">Iron</keyword>
<evidence type="ECO:0000256" key="3">
    <source>
        <dbReference type="ARBA" id="ARBA00022723"/>
    </source>
</evidence>
<dbReference type="FunFam" id="1.10.340.30:FF:000001">
    <property type="entry name" value="Endonuclease III"/>
    <property type="match status" value="1"/>
</dbReference>
<keyword evidence="10" id="KW-0238">DNA-binding</keyword>
<dbReference type="SMART" id="SM00478">
    <property type="entry name" value="ENDO3c"/>
    <property type="match status" value="1"/>
</dbReference>
<dbReference type="SUPFAM" id="SSF48150">
    <property type="entry name" value="DNA-glycosylase"/>
    <property type="match status" value="1"/>
</dbReference>
<comment type="cofactor">
    <cofactor evidence="10">
        <name>[4Fe-4S] cluster</name>
        <dbReference type="ChEBI" id="CHEBI:49883"/>
    </cofactor>
    <text evidence="10">Binds 1 [4Fe-4S] cluster.</text>
</comment>
<dbReference type="OrthoDB" id="9800977at2"/>
<dbReference type="GO" id="GO:0046872">
    <property type="term" value="F:metal ion binding"/>
    <property type="evidence" value="ECO:0007669"/>
    <property type="project" value="UniProtKB-KW"/>
</dbReference>
<feature type="binding site" evidence="10">
    <location>
        <position position="226"/>
    </location>
    <ligand>
        <name>[4Fe-4S] cluster</name>
        <dbReference type="ChEBI" id="CHEBI:49883"/>
    </ligand>
</feature>
<name>A0A4U8TM14_9HELI</name>
<comment type="caution">
    <text evidence="12">The sequence shown here is derived from an EMBL/GenBank/DDBJ whole genome shotgun (WGS) entry which is preliminary data.</text>
</comment>
<dbReference type="EMBL" id="JRPD02000005">
    <property type="protein sequence ID" value="TLE00755.1"/>
    <property type="molecule type" value="Genomic_DNA"/>
</dbReference>
<evidence type="ECO:0000256" key="9">
    <source>
        <dbReference type="ARBA" id="ARBA00023295"/>
    </source>
</evidence>
<dbReference type="PANTHER" id="PTHR10359">
    <property type="entry name" value="A/G-SPECIFIC ADENINE GLYCOSYLASE/ENDONUCLEASE III"/>
    <property type="match status" value="1"/>
</dbReference>
<dbReference type="InterPro" id="IPR005759">
    <property type="entry name" value="Nth"/>
</dbReference>
<dbReference type="InterPro" id="IPR003265">
    <property type="entry name" value="HhH-GPD_domain"/>
</dbReference>
<dbReference type="Gene3D" id="1.10.1670.10">
    <property type="entry name" value="Helix-hairpin-Helix base-excision DNA repair enzymes (C-terminal)"/>
    <property type="match status" value="1"/>
</dbReference>
<dbReference type="STRING" id="216.LS73_00205"/>
<dbReference type="AlphaFoldDB" id="A0A4U8TM14"/>
<feature type="domain" description="HhH-GPD" evidence="11">
    <location>
        <begin position="62"/>
        <end position="208"/>
    </location>
</feature>
<keyword evidence="3 10" id="KW-0479">Metal-binding</keyword>
<dbReference type="GO" id="GO:0019104">
    <property type="term" value="F:DNA N-glycosylase activity"/>
    <property type="evidence" value="ECO:0007669"/>
    <property type="project" value="UniProtKB-UniRule"/>
</dbReference>
<evidence type="ECO:0000256" key="2">
    <source>
        <dbReference type="ARBA" id="ARBA00022485"/>
    </source>
</evidence>
<keyword evidence="7 10" id="KW-0411">Iron-sulfur</keyword>
<dbReference type="GO" id="GO:0140078">
    <property type="term" value="F:class I DNA-(apurinic or apyrimidinic site) endonuclease activity"/>
    <property type="evidence" value="ECO:0007669"/>
    <property type="project" value="UniProtKB-EC"/>
</dbReference>
<evidence type="ECO:0000256" key="4">
    <source>
        <dbReference type="ARBA" id="ARBA00022763"/>
    </source>
</evidence>
<sequence>MAMENILSEFKSKNQTAIAKKSKYSKSRIADEIKAKFLQKYQNAKTELNYSNIYELLVAVMLSAQCTDKRVNIVTPALFSKYPDTKALSQAKLEDVSNIIKSVSFFNAKSRHLIDMAKQVELDFNGNIPTNQKDLMKLKGVGQKSANVVLGEFLNLNYMAVDTHVFRVSHRLNLSSSASAIETENDLSKIFKDNLNLLHQAFVLFGRYKCKATNPKCLDCFVSEFCISKQNFKPK</sequence>
<gene>
    <name evidence="10 12" type="primary">nth</name>
    <name evidence="12" type="ORF">LS73_003640</name>
</gene>
<dbReference type="NCBIfam" id="TIGR01083">
    <property type="entry name" value="nth"/>
    <property type="match status" value="1"/>
</dbReference>
<dbReference type="GO" id="GO:0006285">
    <property type="term" value="P:base-excision repair, AP site formation"/>
    <property type="evidence" value="ECO:0007669"/>
    <property type="project" value="TreeGrafter"/>
</dbReference>
<dbReference type="Proteomes" id="UP000029922">
    <property type="component" value="Unassembled WGS sequence"/>
</dbReference>
<keyword evidence="5 10" id="KW-0378">Hydrolase</keyword>
<dbReference type="EC" id="4.2.99.18" evidence="10"/>
<keyword evidence="12" id="KW-0540">Nuclease</keyword>
<dbReference type="InterPro" id="IPR011257">
    <property type="entry name" value="DNA_glycosylase"/>
</dbReference>
<comment type="function">
    <text evidence="10">DNA repair enzyme that has both DNA N-glycosylase activity and AP-lyase activity. The DNA N-glycosylase activity releases various damaged pyrimidines from DNA by cleaving the N-glycosidic bond, leaving an AP (apurinic/apyrimidinic) site. The AP-lyase activity cleaves the phosphodiester bond 3' to the AP site by a beta-elimination, leaving a 3'-terminal unsaturated sugar and a product with a terminal 5'-phosphate.</text>
</comment>
<keyword evidence="8 10" id="KW-0234">DNA repair</keyword>
<dbReference type="PANTHER" id="PTHR10359:SF18">
    <property type="entry name" value="ENDONUCLEASE III"/>
    <property type="match status" value="1"/>
</dbReference>
<evidence type="ECO:0000256" key="8">
    <source>
        <dbReference type="ARBA" id="ARBA00023204"/>
    </source>
</evidence>
<evidence type="ECO:0000256" key="1">
    <source>
        <dbReference type="ARBA" id="ARBA00008343"/>
    </source>
</evidence>
<dbReference type="InterPro" id="IPR023170">
    <property type="entry name" value="HhH_base_excis_C"/>
</dbReference>
<evidence type="ECO:0000256" key="7">
    <source>
        <dbReference type="ARBA" id="ARBA00023014"/>
    </source>
</evidence>
<comment type="catalytic activity">
    <reaction evidence="10">
        <text>2'-deoxyribonucleotide-(2'-deoxyribose 5'-phosphate)-2'-deoxyribonucleotide-DNA = a 3'-end 2'-deoxyribonucleotide-(2,3-dehydro-2,3-deoxyribose 5'-phosphate)-DNA + a 5'-end 5'-phospho-2'-deoxyribonucleoside-DNA + H(+)</text>
        <dbReference type="Rhea" id="RHEA:66592"/>
        <dbReference type="Rhea" id="RHEA-COMP:13180"/>
        <dbReference type="Rhea" id="RHEA-COMP:16897"/>
        <dbReference type="Rhea" id="RHEA-COMP:17067"/>
        <dbReference type="ChEBI" id="CHEBI:15378"/>
        <dbReference type="ChEBI" id="CHEBI:136412"/>
        <dbReference type="ChEBI" id="CHEBI:157695"/>
        <dbReference type="ChEBI" id="CHEBI:167181"/>
        <dbReference type="EC" id="4.2.99.18"/>
    </reaction>
</comment>
<evidence type="ECO:0000313" key="12">
    <source>
        <dbReference type="EMBL" id="TLE00755.1"/>
    </source>
</evidence>
<feature type="binding site" evidence="10">
    <location>
        <position position="210"/>
    </location>
    <ligand>
        <name>[4Fe-4S] cluster</name>
        <dbReference type="ChEBI" id="CHEBI:49883"/>
    </ligand>
</feature>
<protein>
    <recommendedName>
        <fullName evidence="10">Endonuclease III</fullName>
        <ecNumber evidence="10">4.2.99.18</ecNumber>
    </recommendedName>
    <alternativeName>
        <fullName evidence="10">DNA-(apurinic or apyrimidinic site) lyase</fullName>
    </alternativeName>
</protein>
<accession>A0A4U8TM14</accession>
<reference evidence="12 13" key="1">
    <citation type="journal article" date="2014" name="Genome Announc.">
        <title>Draft genome sequences of eight enterohepatic helicobacter species isolated from both laboratory and wild rodents.</title>
        <authorList>
            <person name="Sheh A."/>
            <person name="Shen Z."/>
            <person name="Fox J.G."/>
        </authorList>
    </citation>
    <scope>NUCLEOTIDE SEQUENCE [LARGE SCALE GENOMIC DNA]</scope>
    <source>
        <strain evidence="12 13">ST1</strain>
    </source>
</reference>
<feature type="binding site" evidence="10">
    <location>
        <position position="217"/>
    </location>
    <ligand>
        <name>[4Fe-4S] cluster</name>
        <dbReference type="ChEBI" id="CHEBI:49883"/>
    </ligand>
</feature>
<comment type="similarity">
    <text evidence="1 10">Belongs to the Nth/MutY family.</text>
</comment>
<evidence type="ECO:0000256" key="10">
    <source>
        <dbReference type="HAMAP-Rule" id="MF_00942"/>
    </source>
</evidence>
<dbReference type="GO" id="GO:0051539">
    <property type="term" value="F:4 iron, 4 sulfur cluster binding"/>
    <property type="evidence" value="ECO:0007669"/>
    <property type="project" value="UniProtKB-UniRule"/>
</dbReference>
<dbReference type="CDD" id="cd00056">
    <property type="entry name" value="ENDO3c"/>
    <property type="match status" value="1"/>
</dbReference>
<evidence type="ECO:0000313" key="13">
    <source>
        <dbReference type="Proteomes" id="UP000029922"/>
    </source>
</evidence>